<sequence length="81" mass="9730">MRKKDIFKLFIYLFCFGNLIGGVILMFVAFYNMILFGGIILYDYNRTLLLFEFISVIISLIILPFLLYDIFLKKERFYYGI</sequence>
<organism evidence="2">
    <name type="scientific">marine sediment metagenome</name>
    <dbReference type="NCBI Taxonomy" id="412755"/>
    <lineage>
        <taxon>unclassified sequences</taxon>
        <taxon>metagenomes</taxon>
        <taxon>ecological metagenomes</taxon>
    </lineage>
</organism>
<evidence type="ECO:0000256" key="1">
    <source>
        <dbReference type="SAM" id="Phobius"/>
    </source>
</evidence>
<name>A0A0F9JJU7_9ZZZZ</name>
<keyword evidence="1" id="KW-0812">Transmembrane</keyword>
<accession>A0A0F9JJU7</accession>
<keyword evidence="1" id="KW-1133">Transmembrane helix</keyword>
<protein>
    <submittedName>
        <fullName evidence="2">Uncharacterized protein</fullName>
    </submittedName>
</protein>
<dbReference type="EMBL" id="LAZR01009915">
    <property type="protein sequence ID" value="KKM69873.1"/>
    <property type="molecule type" value="Genomic_DNA"/>
</dbReference>
<gene>
    <name evidence="2" type="ORF">LCGC14_1446360</name>
</gene>
<reference evidence="2" key="1">
    <citation type="journal article" date="2015" name="Nature">
        <title>Complex archaea that bridge the gap between prokaryotes and eukaryotes.</title>
        <authorList>
            <person name="Spang A."/>
            <person name="Saw J.H."/>
            <person name="Jorgensen S.L."/>
            <person name="Zaremba-Niedzwiedzka K."/>
            <person name="Martijn J."/>
            <person name="Lind A.E."/>
            <person name="van Eijk R."/>
            <person name="Schleper C."/>
            <person name="Guy L."/>
            <person name="Ettema T.J."/>
        </authorList>
    </citation>
    <scope>NUCLEOTIDE SEQUENCE</scope>
</reference>
<dbReference type="AlphaFoldDB" id="A0A0F9JJU7"/>
<keyword evidence="1" id="KW-0472">Membrane</keyword>
<feature type="transmembrane region" description="Helical" evidence="1">
    <location>
        <begin position="48"/>
        <end position="68"/>
    </location>
</feature>
<proteinExistence type="predicted"/>
<comment type="caution">
    <text evidence="2">The sequence shown here is derived from an EMBL/GenBank/DDBJ whole genome shotgun (WGS) entry which is preliminary data.</text>
</comment>
<feature type="transmembrane region" description="Helical" evidence="1">
    <location>
        <begin position="9"/>
        <end position="42"/>
    </location>
</feature>
<evidence type="ECO:0000313" key="2">
    <source>
        <dbReference type="EMBL" id="KKM69873.1"/>
    </source>
</evidence>